<evidence type="ECO:0000313" key="3">
    <source>
        <dbReference type="Proteomes" id="UP000247634"/>
    </source>
</evidence>
<dbReference type="Proteomes" id="UP000247634">
    <property type="component" value="Chromosome"/>
</dbReference>
<dbReference type="PROSITE" id="PS51704">
    <property type="entry name" value="GP_PDE"/>
    <property type="match status" value="1"/>
</dbReference>
<organism evidence="2 3">
    <name type="scientific">Streptomyces actuosus</name>
    <dbReference type="NCBI Taxonomy" id="1885"/>
    <lineage>
        <taxon>Bacteria</taxon>
        <taxon>Bacillati</taxon>
        <taxon>Actinomycetota</taxon>
        <taxon>Actinomycetes</taxon>
        <taxon>Kitasatosporales</taxon>
        <taxon>Streptomycetaceae</taxon>
        <taxon>Streptomyces</taxon>
    </lineage>
</organism>
<sequence>MAAAVTLMSACSPPWADDSAAAAETTAAAAVSRCTVPQVIGHRGTPEDENTLRGLEDAANAGASGVEFDVWWTQDGVPVLSHDPTVDRTTTGHGPVAGMTSAQVRALRTKRGEPVPTLEEALRVAVERRLTAMVELKPTPTPSQLRSLLSVIRATGAAPYVVVHSFNADAVKAVRRAAPELRTALTHQKTKISGAEAARYGTSLNVSRFLVTPDAVQDWHSAGLKVYTWTANWPPAWEKAKAAGVDAVLTDRVGPYKEWARTACGAGTTAAP</sequence>
<dbReference type="GO" id="GO:0006629">
    <property type="term" value="P:lipid metabolic process"/>
    <property type="evidence" value="ECO:0007669"/>
    <property type="project" value="InterPro"/>
</dbReference>
<dbReference type="InterPro" id="IPR017946">
    <property type="entry name" value="PLC-like_Pdiesterase_TIM-brl"/>
</dbReference>
<protein>
    <recommendedName>
        <fullName evidence="1">GP-PDE domain-containing protein</fullName>
    </recommendedName>
</protein>
<dbReference type="OrthoDB" id="3268277at2"/>
<reference evidence="2 3" key="1">
    <citation type="submission" date="2018-06" db="EMBL/GenBank/DDBJ databases">
        <title>The complete genome sequence of a nosiheptide producer Streptomyces actuosus ATCC 25421: deducing the ability of producing a new class III lantibiotics.</title>
        <authorList>
            <person name="Liu W."/>
            <person name="Sun F."/>
            <person name="Hu Y."/>
        </authorList>
    </citation>
    <scope>NUCLEOTIDE SEQUENCE [LARGE SCALE GENOMIC DNA]</scope>
    <source>
        <strain evidence="2 3">ATCC 25421</strain>
    </source>
</reference>
<feature type="domain" description="GP-PDE" evidence="1">
    <location>
        <begin position="37"/>
        <end position="260"/>
    </location>
</feature>
<dbReference type="PANTHER" id="PTHR46211:SF1">
    <property type="entry name" value="GLYCEROPHOSPHODIESTER PHOSPHODIESTERASE, CYTOPLASMIC"/>
    <property type="match status" value="1"/>
</dbReference>
<dbReference type="KEGG" id="sact:DMT42_34105"/>
<dbReference type="GO" id="GO:0008081">
    <property type="term" value="F:phosphoric diester hydrolase activity"/>
    <property type="evidence" value="ECO:0007669"/>
    <property type="project" value="InterPro"/>
</dbReference>
<dbReference type="Pfam" id="PF03009">
    <property type="entry name" value="GDPD"/>
    <property type="match status" value="1"/>
</dbReference>
<dbReference type="SUPFAM" id="SSF51695">
    <property type="entry name" value="PLC-like phosphodiesterases"/>
    <property type="match status" value="1"/>
</dbReference>
<name>A0A2U9PCX6_STRAS</name>
<evidence type="ECO:0000313" key="2">
    <source>
        <dbReference type="EMBL" id="AWT46814.1"/>
    </source>
</evidence>
<dbReference type="InterPro" id="IPR030395">
    <property type="entry name" value="GP_PDE_dom"/>
</dbReference>
<proteinExistence type="predicted"/>
<gene>
    <name evidence="2" type="ORF">DMT42_34105</name>
</gene>
<dbReference type="Gene3D" id="3.20.20.190">
    <property type="entry name" value="Phosphatidylinositol (PI) phosphodiesterase"/>
    <property type="match status" value="1"/>
</dbReference>
<dbReference type="PANTHER" id="PTHR46211">
    <property type="entry name" value="GLYCEROPHOSPHORYL DIESTER PHOSPHODIESTERASE"/>
    <property type="match status" value="1"/>
</dbReference>
<dbReference type="CDD" id="cd08556">
    <property type="entry name" value="GDPD"/>
    <property type="match status" value="1"/>
</dbReference>
<accession>A0A2U9PCX6</accession>
<dbReference type="EMBL" id="CP029788">
    <property type="protein sequence ID" value="AWT46814.1"/>
    <property type="molecule type" value="Genomic_DNA"/>
</dbReference>
<dbReference type="AlphaFoldDB" id="A0A2U9PCX6"/>
<evidence type="ECO:0000259" key="1">
    <source>
        <dbReference type="PROSITE" id="PS51704"/>
    </source>
</evidence>
<keyword evidence="3" id="KW-1185">Reference proteome</keyword>